<dbReference type="RefSeq" id="WP_090261085.1">
    <property type="nucleotide sequence ID" value="NZ_FOIR01000005.1"/>
</dbReference>
<keyword evidence="2" id="KW-1185">Reference proteome</keyword>
<proteinExistence type="predicted"/>
<evidence type="ECO:0000313" key="2">
    <source>
        <dbReference type="Proteomes" id="UP000199437"/>
    </source>
</evidence>
<gene>
    <name evidence="1" type="ORF">SAMN05216290_3947</name>
</gene>
<dbReference type="OrthoDB" id="891525at2"/>
<dbReference type="STRING" id="1267423.SAMN05216290_3947"/>
<dbReference type="GeneID" id="99988613"/>
<dbReference type="AlphaFoldDB" id="A0A1I0RPL9"/>
<dbReference type="Proteomes" id="UP000199437">
    <property type="component" value="Unassembled WGS sequence"/>
</dbReference>
<dbReference type="EMBL" id="FOIR01000005">
    <property type="protein sequence ID" value="SEW43217.1"/>
    <property type="molecule type" value="Genomic_DNA"/>
</dbReference>
<accession>A0A1I0RPL9</accession>
<protein>
    <submittedName>
        <fullName evidence="1">Outer membrane protein beta-barrel domain-containing protein</fullName>
    </submittedName>
</protein>
<name>A0A1I0RPL9_9BACT</name>
<sequence>MNTSTKLTVVLLLVVVSITSLKAQDGLLQQKNWLAANSSSDLLKASYASNTSWEEKQAMVSEEWQPTPAPAPHIDKYYPRRGTDNFINVYVGLNNYLEDDKIPSSNSLYSLDPINSWYLGLNLDNVTHVLGPLYLDWGFGFSWQEYGYQNTRTRIDKGDNSITFYEEMDISGRKSKMTVSYLNVHMVPTFSFGRYRSFRVGFGMFAGYRIYSQVKYKYDDVDGNKQKDKYKDNYYINQFRYGFRGTIGWDFFDLFFNYEITELFEDDVTAPRLNPISFGVIF</sequence>
<reference evidence="2" key="1">
    <citation type="submission" date="2016-10" db="EMBL/GenBank/DDBJ databases">
        <authorList>
            <person name="Varghese N."/>
            <person name="Submissions S."/>
        </authorList>
    </citation>
    <scope>NUCLEOTIDE SEQUENCE [LARGE SCALE GENOMIC DNA]</scope>
    <source>
        <strain evidence="2">CGMCC 1.12402</strain>
    </source>
</reference>
<organism evidence="1 2">
    <name type="scientific">Roseivirga pacifica</name>
    <dbReference type="NCBI Taxonomy" id="1267423"/>
    <lineage>
        <taxon>Bacteria</taxon>
        <taxon>Pseudomonadati</taxon>
        <taxon>Bacteroidota</taxon>
        <taxon>Cytophagia</taxon>
        <taxon>Cytophagales</taxon>
        <taxon>Roseivirgaceae</taxon>
        <taxon>Roseivirga</taxon>
    </lineage>
</organism>
<evidence type="ECO:0000313" key="1">
    <source>
        <dbReference type="EMBL" id="SEW43217.1"/>
    </source>
</evidence>